<dbReference type="InterPro" id="IPR058063">
    <property type="entry name" value="FFLEE_fam"/>
</dbReference>
<dbReference type="RefSeq" id="WP_142817358.1">
    <property type="nucleotide sequence ID" value="NZ_CP035503.1"/>
</dbReference>
<dbReference type="Pfam" id="PF26621">
    <property type="entry name" value="DUF8198"/>
    <property type="match status" value="1"/>
</dbReference>
<proteinExistence type="predicted"/>
<evidence type="ECO:0000313" key="2">
    <source>
        <dbReference type="EMBL" id="QDL36180.1"/>
    </source>
</evidence>
<accession>A0A515D702</accession>
<evidence type="ECO:0000313" key="3">
    <source>
        <dbReference type="Proteomes" id="UP000316798"/>
    </source>
</evidence>
<protein>
    <recommendedName>
        <fullName evidence="1">DUF8198 domain-containing protein</fullName>
    </recommendedName>
</protein>
<dbReference type="KEGG" id="rhf:EUB48_01880"/>
<reference evidence="2 3" key="1">
    <citation type="submission" date="2019-01" db="EMBL/GenBank/DDBJ databases">
        <title>Genomic insights into a novel species Rhodoferax sp.</title>
        <authorList>
            <person name="Jin L."/>
        </authorList>
    </citation>
    <scope>NUCLEOTIDE SEQUENCE [LARGE SCALE GENOMIC DNA]</scope>
    <source>
        <strain evidence="2 3">CHu59-6-5</strain>
    </source>
</reference>
<gene>
    <name evidence="2" type="ORF">EUB48_01880</name>
</gene>
<name>A0A515D702_9BURK</name>
<dbReference type="Proteomes" id="UP000316798">
    <property type="component" value="Chromosome"/>
</dbReference>
<feature type="domain" description="DUF8198" evidence="1">
    <location>
        <begin position="19"/>
        <end position="235"/>
    </location>
</feature>
<sequence length="252" mass="27316">MEPAQQIRDAVAQVSQLRQDASGDPALGAAVAQVKRLQSRRFTGTYADLLGGGPYQAAAQFFLYELYGEADYSERDAQFARIAGALQRLFPQQVMATAVSLAQLHALTERLDHAMGRAWPHAAVAAGDTLGESPAARYIRAWRTVAQRGDREAQLTVVLEIGHELQRLTRMPGLRLMLKMMRGPAAAAGMGALQRFLEAGFDTFAAMARQPGGADGFMATIREREAALIALLFDADFVACETQLAHTLGQAR</sequence>
<dbReference type="NCBIfam" id="NF047641">
    <property type="entry name" value="FFLEE_fam"/>
    <property type="match status" value="1"/>
</dbReference>
<dbReference type="EMBL" id="CP035503">
    <property type="protein sequence ID" value="QDL36180.1"/>
    <property type="molecule type" value="Genomic_DNA"/>
</dbReference>
<dbReference type="InterPro" id="IPR058511">
    <property type="entry name" value="DUF8198"/>
</dbReference>
<dbReference type="OrthoDB" id="7957365at2"/>
<keyword evidence="3" id="KW-1185">Reference proteome</keyword>
<dbReference type="AlphaFoldDB" id="A0A515D702"/>
<evidence type="ECO:0000259" key="1">
    <source>
        <dbReference type="Pfam" id="PF26621"/>
    </source>
</evidence>
<organism evidence="2 3">
    <name type="scientific">Rhodoferax sediminis</name>
    <dbReference type="NCBI Taxonomy" id="2509614"/>
    <lineage>
        <taxon>Bacteria</taxon>
        <taxon>Pseudomonadati</taxon>
        <taxon>Pseudomonadota</taxon>
        <taxon>Betaproteobacteria</taxon>
        <taxon>Burkholderiales</taxon>
        <taxon>Comamonadaceae</taxon>
        <taxon>Rhodoferax</taxon>
    </lineage>
</organism>